<dbReference type="InterPro" id="IPR029033">
    <property type="entry name" value="His_PPase_superfam"/>
</dbReference>
<dbReference type="PANTHER" id="PTHR48100">
    <property type="entry name" value="BROAD-SPECIFICITY PHOSPHATASE YOR283W-RELATED"/>
    <property type="match status" value="1"/>
</dbReference>
<dbReference type="GO" id="GO:0005737">
    <property type="term" value="C:cytoplasm"/>
    <property type="evidence" value="ECO:0007669"/>
    <property type="project" value="TreeGrafter"/>
</dbReference>
<keyword evidence="3" id="KW-1185">Reference proteome</keyword>
<proteinExistence type="predicted"/>
<dbReference type="InterPro" id="IPR050275">
    <property type="entry name" value="PGM_Phosphatase"/>
</dbReference>
<organism evidence="2">
    <name type="scientific">Eremomyces bilateralis CBS 781.70</name>
    <dbReference type="NCBI Taxonomy" id="1392243"/>
    <lineage>
        <taxon>Eukaryota</taxon>
        <taxon>Fungi</taxon>
        <taxon>Dikarya</taxon>
        <taxon>Ascomycota</taxon>
        <taxon>Pezizomycotina</taxon>
        <taxon>Dothideomycetes</taxon>
        <taxon>Dothideomycetes incertae sedis</taxon>
        <taxon>Eremomycetales</taxon>
        <taxon>Eremomycetaceae</taxon>
        <taxon>Eremomyces</taxon>
    </lineage>
</organism>
<gene>
    <name evidence="2 4" type="ORF">P152DRAFT_442267</name>
</gene>
<dbReference type="PANTHER" id="PTHR48100:SF54">
    <property type="entry name" value="PHOSPHATASE SPAC5H10.03-RELATED"/>
    <property type="match status" value="1"/>
</dbReference>
<evidence type="ECO:0000256" key="1">
    <source>
        <dbReference type="SAM" id="MobiDB-lite"/>
    </source>
</evidence>
<protein>
    <submittedName>
        <fullName evidence="2 4">Phosphoglycerate mutase-like protein</fullName>
    </submittedName>
</protein>
<dbReference type="Pfam" id="PF00300">
    <property type="entry name" value="His_Phos_1"/>
    <property type="match status" value="1"/>
</dbReference>
<feature type="region of interest" description="Disordered" evidence="1">
    <location>
        <begin position="232"/>
        <end position="277"/>
    </location>
</feature>
<sequence>MAAPPRIHFVRHGQAFHNLSADLYHLPDPLLTPLGKRQCEELRNTFPHHASISIIISSPLTRCLQTSVLAFPATISLHPRPIVAQPLLQETSHLPCDTGTAFPLLLGGLPNLLGISAARVDLSHLTDHEWLDKRANGPHGTSGKSLEARAKSARQWLRMLRNKGHTDVAVVCHAGFLGWLTGTRRASWAVQKGKDQWENCEWRTYEFVSGDDKDAVLVEAAESRVRRGVCSEEEAAHEETEKSAARKSWKDLLKPKKGERDEDGGEGYGGEMESLNKAQHTTLMKNRDWVGGY</sequence>
<dbReference type="SMART" id="SM00855">
    <property type="entry name" value="PGAM"/>
    <property type="match status" value="1"/>
</dbReference>
<reference evidence="2 4" key="1">
    <citation type="submission" date="2020-01" db="EMBL/GenBank/DDBJ databases">
        <authorList>
            <consortium name="DOE Joint Genome Institute"/>
            <person name="Haridas S."/>
            <person name="Albert R."/>
            <person name="Binder M."/>
            <person name="Bloem J."/>
            <person name="Labutti K."/>
            <person name="Salamov A."/>
            <person name="Andreopoulos B."/>
            <person name="Baker S.E."/>
            <person name="Barry K."/>
            <person name="Bills G."/>
            <person name="Bluhm B.H."/>
            <person name="Cannon C."/>
            <person name="Castanera R."/>
            <person name="Culley D.E."/>
            <person name="Daum C."/>
            <person name="Ezra D."/>
            <person name="Gonzalez J.B."/>
            <person name="Henrissat B."/>
            <person name="Kuo A."/>
            <person name="Liang C."/>
            <person name="Lipzen A."/>
            <person name="Lutzoni F."/>
            <person name="Magnuson J."/>
            <person name="Mondo S."/>
            <person name="Nolan M."/>
            <person name="Ohm R."/>
            <person name="Pangilinan J."/>
            <person name="Park H.-J."/>
            <person name="Ramirez L."/>
            <person name="Alfaro M."/>
            <person name="Sun H."/>
            <person name="Tritt A."/>
            <person name="Yoshinaga Y."/>
            <person name="Zwiers L.-H."/>
            <person name="Turgeon B.G."/>
            <person name="Goodwin S.B."/>
            <person name="Spatafora J.W."/>
            <person name="Crous P.W."/>
            <person name="Grigoriev I.V."/>
        </authorList>
    </citation>
    <scope>NUCLEOTIDE SEQUENCE</scope>
    <source>
        <strain evidence="2 4">CBS 781.70</strain>
    </source>
</reference>
<dbReference type="OrthoDB" id="496981at2759"/>
<accession>A0A6G1FU42</accession>
<name>A0A6G1FU42_9PEZI</name>
<evidence type="ECO:0000313" key="3">
    <source>
        <dbReference type="Proteomes" id="UP000504638"/>
    </source>
</evidence>
<dbReference type="Gene3D" id="3.40.50.1240">
    <property type="entry name" value="Phosphoglycerate mutase-like"/>
    <property type="match status" value="1"/>
</dbReference>
<dbReference type="Proteomes" id="UP000504638">
    <property type="component" value="Unplaced"/>
</dbReference>
<reference evidence="4" key="3">
    <citation type="submission" date="2025-04" db="UniProtKB">
        <authorList>
            <consortium name="RefSeq"/>
        </authorList>
    </citation>
    <scope>IDENTIFICATION</scope>
    <source>
        <strain evidence="4">CBS 781.70</strain>
    </source>
</reference>
<dbReference type="AlphaFoldDB" id="A0A6G1FU42"/>
<dbReference type="InterPro" id="IPR013078">
    <property type="entry name" value="His_Pase_superF_clade-1"/>
</dbReference>
<reference evidence="4" key="2">
    <citation type="submission" date="2020-04" db="EMBL/GenBank/DDBJ databases">
        <authorList>
            <consortium name="NCBI Genome Project"/>
        </authorList>
    </citation>
    <scope>NUCLEOTIDE SEQUENCE</scope>
    <source>
        <strain evidence="4">CBS 781.70</strain>
    </source>
</reference>
<dbReference type="RefSeq" id="XP_033530948.1">
    <property type="nucleotide sequence ID" value="XM_033677738.1"/>
</dbReference>
<dbReference type="GeneID" id="54418308"/>
<evidence type="ECO:0000313" key="2">
    <source>
        <dbReference type="EMBL" id="KAF1809317.1"/>
    </source>
</evidence>
<dbReference type="EMBL" id="ML975174">
    <property type="protein sequence ID" value="KAF1809317.1"/>
    <property type="molecule type" value="Genomic_DNA"/>
</dbReference>
<feature type="compositionally biased region" description="Basic and acidic residues" evidence="1">
    <location>
        <begin position="237"/>
        <end position="260"/>
    </location>
</feature>
<dbReference type="GO" id="GO:0016791">
    <property type="term" value="F:phosphatase activity"/>
    <property type="evidence" value="ECO:0007669"/>
    <property type="project" value="TreeGrafter"/>
</dbReference>
<dbReference type="SUPFAM" id="SSF53254">
    <property type="entry name" value="Phosphoglycerate mutase-like"/>
    <property type="match status" value="1"/>
</dbReference>
<evidence type="ECO:0000313" key="4">
    <source>
        <dbReference type="RefSeq" id="XP_033530948.1"/>
    </source>
</evidence>